<comment type="caution">
    <text evidence="1">The sequence shown here is derived from an EMBL/GenBank/DDBJ whole genome shotgun (WGS) entry which is preliminary data.</text>
</comment>
<keyword evidence="2" id="KW-1185">Reference proteome</keyword>
<evidence type="ECO:0000313" key="2">
    <source>
        <dbReference type="Proteomes" id="UP001157974"/>
    </source>
</evidence>
<dbReference type="AlphaFoldDB" id="A0AAV8V0X3"/>
<name>A0AAV8V0X3_9RHOD</name>
<dbReference type="Proteomes" id="UP001157974">
    <property type="component" value="Unassembled WGS sequence"/>
</dbReference>
<organism evidence="1 2">
    <name type="scientific">Rhodosorus marinus</name>
    <dbReference type="NCBI Taxonomy" id="101924"/>
    <lineage>
        <taxon>Eukaryota</taxon>
        <taxon>Rhodophyta</taxon>
        <taxon>Stylonematophyceae</taxon>
        <taxon>Stylonematales</taxon>
        <taxon>Stylonemataceae</taxon>
        <taxon>Rhodosorus</taxon>
    </lineage>
</organism>
<reference evidence="1 2" key="1">
    <citation type="journal article" date="2023" name="Nat. Commun.">
        <title>Origin of minicircular mitochondrial genomes in red algae.</title>
        <authorList>
            <person name="Lee Y."/>
            <person name="Cho C.H."/>
            <person name="Lee Y.M."/>
            <person name="Park S.I."/>
            <person name="Yang J.H."/>
            <person name="West J.A."/>
            <person name="Bhattacharya D."/>
            <person name="Yoon H.S."/>
        </authorList>
    </citation>
    <scope>NUCLEOTIDE SEQUENCE [LARGE SCALE GENOMIC DNA]</scope>
    <source>
        <strain evidence="1 2">CCMP1338</strain>
        <tissue evidence="1">Whole cell</tissue>
    </source>
</reference>
<sequence length="217" mass="24792">MPEPGDFGWIEVFHSLPSWKRAFIVFRKDDGEWVSNATYELVSADHVRPGFRVFRVKARKLEFYITNGSKSNWDDNKGGNYHVGMPGRYICGQNVFTRVGDADEAECERFLNNKDIRINFSTTERCLKMFCLYRMADGEFTPAPGQAMMKSVDGNWTITLPVRATEVAFTDSMEFWDSNLSKNYKLGSPGSYFISNGVVELMKEETPNPYGFTTFVS</sequence>
<dbReference type="InterPro" id="IPR013783">
    <property type="entry name" value="Ig-like_fold"/>
</dbReference>
<proteinExistence type="predicted"/>
<evidence type="ECO:0008006" key="3">
    <source>
        <dbReference type="Google" id="ProtNLM"/>
    </source>
</evidence>
<dbReference type="EMBL" id="JAMWBK010000001">
    <property type="protein sequence ID" value="KAJ8908510.1"/>
    <property type="molecule type" value="Genomic_DNA"/>
</dbReference>
<gene>
    <name evidence="1" type="ORF">NDN08_005218</name>
</gene>
<dbReference type="Gene3D" id="2.60.40.10">
    <property type="entry name" value="Immunoglobulins"/>
    <property type="match status" value="2"/>
</dbReference>
<evidence type="ECO:0000313" key="1">
    <source>
        <dbReference type="EMBL" id="KAJ8908510.1"/>
    </source>
</evidence>
<dbReference type="GO" id="GO:2001070">
    <property type="term" value="F:starch binding"/>
    <property type="evidence" value="ECO:0007669"/>
    <property type="project" value="InterPro"/>
</dbReference>
<accession>A0AAV8V0X3</accession>
<protein>
    <recommendedName>
        <fullName evidence="3">Carbohydrate binding module family 25 domain-containing protein</fullName>
    </recommendedName>
</protein>